<keyword evidence="6 7" id="KW-0472">Membrane</keyword>
<evidence type="ECO:0000256" key="6">
    <source>
        <dbReference type="ARBA" id="ARBA00023136"/>
    </source>
</evidence>
<keyword evidence="5 7" id="KW-1133">Transmembrane helix</keyword>
<evidence type="ECO:0000313" key="10">
    <source>
        <dbReference type="Proteomes" id="UP001601992"/>
    </source>
</evidence>
<keyword evidence="4 7" id="KW-0812">Transmembrane</keyword>
<keyword evidence="3" id="KW-1003">Cell membrane</keyword>
<comment type="subcellular location">
    <subcellularLocation>
        <location evidence="1">Cell membrane</location>
        <topology evidence="1">Multi-pass membrane protein</topology>
    </subcellularLocation>
</comment>
<evidence type="ECO:0000256" key="2">
    <source>
        <dbReference type="ARBA" id="ARBA00007400"/>
    </source>
</evidence>
<evidence type="ECO:0000256" key="3">
    <source>
        <dbReference type="ARBA" id="ARBA00022475"/>
    </source>
</evidence>
<dbReference type="RefSeq" id="WP_157186182.1">
    <property type="nucleotide sequence ID" value="NZ_JBIAQY010000001.1"/>
</dbReference>
<feature type="transmembrane region" description="Helical" evidence="7">
    <location>
        <begin position="102"/>
        <end position="123"/>
    </location>
</feature>
<feature type="domain" description="Acyltransferase 3" evidence="8">
    <location>
        <begin position="27"/>
        <end position="362"/>
    </location>
</feature>
<reference evidence="9 10" key="1">
    <citation type="submission" date="2024-10" db="EMBL/GenBank/DDBJ databases">
        <title>The Natural Products Discovery Center: Release of the First 8490 Sequenced Strains for Exploring Actinobacteria Biosynthetic Diversity.</title>
        <authorList>
            <person name="Kalkreuter E."/>
            <person name="Kautsar S.A."/>
            <person name="Yang D."/>
            <person name="Bader C.D."/>
            <person name="Teijaro C.N."/>
            <person name="Fluegel L."/>
            <person name="Davis C.M."/>
            <person name="Simpson J.R."/>
            <person name="Lauterbach L."/>
            <person name="Steele A.D."/>
            <person name="Gui C."/>
            <person name="Meng S."/>
            <person name="Li G."/>
            <person name="Viehrig K."/>
            <person name="Ye F."/>
            <person name="Su P."/>
            <person name="Kiefer A.F."/>
            <person name="Nichols A."/>
            <person name="Cepeda A.J."/>
            <person name="Yan W."/>
            <person name="Fan B."/>
            <person name="Jiang Y."/>
            <person name="Adhikari A."/>
            <person name="Zheng C.-J."/>
            <person name="Schuster L."/>
            <person name="Cowan T.M."/>
            <person name="Smanski M.J."/>
            <person name="Chevrette M.G."/>
            <person name="De Carvalho L.P.S."/>
            <person name="Shen B."/>
        </authorList>
    </citation>
    <scope>NUCLEOTIDE SEQUENCE [LARGE SCALE GENOMIC DNA]</scope>
    <source>
        <strain evidence="9 10">NPDC002593</strain>
    </source>
</reference>
<sequence length="413" mass="46186">MSIGIAPPAIAAQSETPAPRRKRPHLHQIDLFRILTFACVIGAHVVGNSIDSGNTAANGVVMPLHFTRDAFFALTGFVLIYQYRGKTLDTRAFWRKRFPLVGIPYLAWSVIYWGYSVGAGLHPGESVRSALWRLVFETATGGAWYQLYFLLVTMQAYLLFPLIMRLLRATEGNHRWVLAASATLQLGVLWLLVHPPALTGRPLGIWNHLYATAIPYQFYILLGAIAAWHIDAVTRTVRRLGPVFVAAAIVGLALAELYFLWQTRQMPAWQANNVFMPHLLFCYVLIIFAVYTVSSWWAAHRQQHDLFSRAVRYGSDRSFGIFLSHPIALQLLAPVIPALQTHLGLLWGTVVLYLTVVAMAIGITEVARRIPGSLWLTGRPMLHTDPRALAGRLRRTQTPESASAEELTCTPTR</sequence>
<keyword evidence="9" id="KW-0808">Transferase</keyword>
<dbReference type="Proteomes" id="UP001601992">
    <property type="component" value="Unassembled WGS sequence"/>
</dbReference>
<feature type="transmembrane region" description="Helical" evidence="7">
    <location>
        <begin position="205"/>
        <end position="228"/>
    </location>
</feature>
<evidence type="ECO:0000259" key="8">
    <source>
        <dbReference type="Pfam" id="PF01757"/>
    </source>
</evidence>
<evidence type="ECO:0000256" key="5">
    <source>
        <dbReference type="ARBA" id="ARBA00022989"/>
    </source>
</evidence>
<keyword evidence="9" id="KW-0012">Acyltransferase</keyword>
<accession>A0ABW6RUW4</accession>
<feature type="transmembrane region" description="Helical" evidence="7">
    <location>
        <begin position="143"/>
        <end position="164"/>
    </location>
</feature>
<dbReference type="EMBL" id="JBIAQY010000001">
    <property type="protein sequence ID" value="MFF3566779.1"/>
    <property type="molecule type" value="Genomic_DNA"/>
</dbReference>
<dbReference type="PANTHER" id="PTHR40074:SF2">
    <property type="entry name" value="O-ACETYLTRANSFERASE WECH"/>
    <property type="match status" value="1"/>
</dbReference>
<dbReference type="InterPro" id="IPR002656">
    <property type="entry name" value="Acyl_transf_3_dom"/>
</dbReference>
<organism evidence="9 10">
    <name type="scientific">Nocardia jiangxiensis</name>
    <dbReference type="NCBI Taxonomy" id="282685"/>
    <lineage>
        <taxon>Bacteria</taxon>
        <taxon>Bacillati</taxon>
        <taxon>Actinomycetota</taxon>
        <taxon>Actinomycetes</taxon>
        <taxon>Mycobacteriales</taxon>
        <taxon>Nocardiaceae</taxon>
        <taxon>Nocardia</taxon>
    </lineage>
</organism>
<feature type="transmembrane region" description="Helical" evidence="7">
    <location>
        <begin position="345"/>
        <end position="364"/>
    </location>
</feature>
<feature type="transmembrane region" description="Helical" evidence="7">
    <location>
        <begin position="31"/>
        <end position="50"/>
    </location>
</feature>
<feature type="transmembrane region" description="Helical" evidence="7">
    <location>
        <begin position="176"/>
        <end position="193"/>
    </location>
</feature>
<gene>
    <name evidence="9" type="ORF">ACFYXQ_03245</name>
</gene>
<evidence type="ECO:0000256" key="1">
    <source>
        <dbReference type="ARBA" id="ARBA00004651"/>
    </source>
</evidence>
<comment type="caution">
    <text evidence="9">The sequence shown here is derived from an EMBL/GenBank/DDBJ whole genome shotgun (WGS) entry which is preliminary data.</text>
</comment>
<evidence type="ECO:0000256" key="7">
    <source>
        <dbReference type="SAM" id="Phobius"/>
    </source>
</evidence>
<name>A0ABW6RUW4_9NOCA</name>
<keyword evidence="10" id="KW-1185">Reference proteome</keyword>
<feature type="transmembrane region" description="Helical" evidence="7">
    <location>
        <begin position="240"/>
        <end position="261"/>
    </location>
</feature>
<dbReference type="GO" id="GO:0016746">
    <property type="term" value="F:acyltransferase activity"/>
    <property type="evidence" value="ECO:0007669"/>
    <property type="project" value="UniProtKB-KW"/>
</dbReference>
<evidence type="ECO:0000313" key="9">
    <source>
        <dbReference type="EMBL" id="MFF3566779.1"/>
    </source>
</evidence>
<protein>
    <submittedName>
        <fullName evidence="9">Acyltransferase</fullName>
    </submittedName>
</protein>
<feature type="transmembrane region" description="Helical" evidence="7">
    <location>
        <begin position="276"/>
        <end position="298"/>
    </location>
</feature>
<dbReference type="PANTHER" id="PTHR40074">
    <property type="entry name" value="O-ACETYLTRANSFERASE WECH"/>
    <property type="match status" value="1"/>
</dbReference>
<comment type="similarity">
    <text evidence="2">Belongs to the acyltransferase 3 family.</text>
</comment>
<dbReference type="Pfam" id="PF01757">
    <property type="entry name" value="Acyl_transf_3"/>
    <property type="match status" value="1"/>
</dbReference>
<feature type="transmembrane region" description="Helical" evidence="7">
    <location>
        <begin position="62"/>
        <end position="81"/>
    </location>
</feature>
<evidence type="ECO:0000256" key="4">
    <source>
        <dbReference type="ARBA" id="ARBA00022692"/>
    </source>
</evidence>
<proteinExistence type="inferred from homology"/>
<feature type="transmembrane region" description="Helical" evidence="7">
    <location>
        <begin position="319"/>
        <end position="339"/>
    </location>
</feature>